<evidence type="ECO:0000313" key="2">
    <source>
        <dbReference type="EMBL" id="SDJ51039.1"/>
    </source>
</evidence>
<evidence type="ECO:0000313" key="3">
    <source>
        <dbReference type="Proteomes" id="UP000037269"/>
    </source>
</evidence>
<reference evidence="2 4" key="2">
    <citation type="submission" date="2016-10" db="EMBL/GenBank/DDBJ databases">
        <authorList>
            <person name="de Groot N.N."/>
        </authorList>
    </citation>
    <scope>NUCLEOTIDE SEQUENCE [LARGE SCALE GENOMIC DNA]</scope>
    <source>
        <strain evidence="2 4">DSM 2895</strain>
    </source>
</reference>
<dbReference type="EMBL" id="FNED01000019">
    <property type="protein sequence ID" value="SDJ51039.1"/>
    <property type="molecule type" value="Genomic_DNA"/>
</dbReference>
<dbReference type="Proteomes" id="UP000182836">
    <property type="component" value="Unassembled WGS sequence"/>
</dbReference>
<dbReference type="OrthoDB" id="2679813at2"/>
<reference evidence="1 3" key="1">
    <citation type="submission" date="2015-07" db="EMBL/GenBank/DDBJ databases">
        <title>Fjat-14205 dsm 2895.</title>
        <authorList>
            <person name="Liu B."/>
            <person name="Wang J."/>
            <person name="Zhu Y."/>
            <person name="Liu G."/>
            <person name="Chen Q."/>
            <person name="Chen Z."/>
            <person name="Lan J."/>
            <person name="Che J."/>
            <person name="Ge C."/>
            <person name="Shi H."/>
            <person name="Pan Z."/>
            <person name="Liu X."/>
        </authorList>
    </citation>
    <scope>NUCLEOTIDE SEQUENCE [LARGE SCALE GENOMIC DNA]</scope>
    <source>
        <strain evidence="1 3">DSM 2895</strain>
    </source>
</reference>
<dbReference type="EMBL" id="LGUG01000004">
    <property type="protein sequence ID" value="KON96626.1"/>
    <property type="molecule type" value="Genomic_DNA"/>
</dbReference>
<evidence type="ECO:0000313" key="1">
    <source>
        <dbReference type="EMBL" id="KON96626.1"/>
    </source>
</evidence>
<accession>A0A0D1V5Y7</accession>
<dbReference type="GeneID" id="42306530"/>
<protein>
    <submittedName>
        <fullName evidence="1">Uncharacterized protein</fullName>
    </submittedName>
</protein>
<dbReference type="STRING" id="47500.AF333_15235"/>
<keyword evidence="3" id="KW-1185">Reference proteome</keyword>
<dbReference type="AlphaFoldDB" id="A0A0D1V5Y7"/>
<organism evidence="1 3">
    <name type="scientific">Aneurinibacillus migulanus</name>
    <name type="common">Bacillus migulanus</name>
    <dbReference type="NCBI Taxonomy" id="47500"/>
    <lineage>
        <taxon>Bacteria</taxon>
        <taxon>Bacillati</taxon>
        <taxon>Bacillota</taxon>
        <taxon>Bacilli</taxon>
        <taxon>Bacillales</taxon>
        <taxon>Paenibacillaceae</taxon>
        <taxon>Aneurinibacillus group</taxon>
        <taxon>Aneurinibacillus</taxon>
    </lineage>
</organism>
<dbReference type="Proteomes" id="UP000037269">
    <property type="component" value="Unassembled WGS sequence"/>
</dbReference>
<gene>
    <name evidence="1" type="ORF">AF333_15235</name>
    <name evidence="2" type="ORF">SAMN04487909_11975</name>
</gene>
<proteinExistence type="predicted"/>
<dbReference type="PATRIC" id="fig|47500.12.peg.3804"/>
<evidence type="ECO:0000313" key="4">
    <source>
        <dbReference type="Proteomes" id="UP000182836"/>
    </source>
</evidence>
<name>A0A0D1V5Y7_ANEMI</name>
<dbReference type="RefSeq" id="WP_043066603.1">
    <property type="nucleotide sequence ID" value="NZ_BJOA01000284.1"/>
</dbReference>
<sequence>MRQWLLSMWHRGWGHYHVWHIALYRAAGHERKQSADLERHFERFNHHVGCLLSLEKNESVYNK</sequence>